<feature type="region of interest" description="Disordered" evidence="1">
    <location>
        <begin position="1"/>
        <end position="35"/>
    </location>
</feature>
<dbReference type="GeneID" id="301549070"/>
<evidence type="ECO:0000313" key="2">
    <source>
        <dbReference type="EMBL" id="GGN47478.1"/>
    </source>
</evidence>
<name>A0ABQ2JJ54_9ACTN</name>
<sequence length="75" mass="7473">MNDTTSVGISPPRKTAAGGQPWDGAPTSAAPAPGPAPAALVRLRLSRGRVEVTGRRSAAAGLLKALGHAADGYDL</sequence>
<dbReference type="Proteomes" id="UP000600080">
    <property type="component" value="Unassembled WGS sequence"/>
</dbReference>
<keyword evidence="3" id="KW-1185">Reference proteome</keyword>
<dbReference type="RefSeq" id="WP_189098772.1">
    <property type="nucleotide sequence ID" value="NZ_BMND01000012.1"/>
</dbReference>
<protein>
    <submittedName>
        <fullName evidence="2">Uncharacterized protein</fullName>
    </submittedName>
</protein>
<reference evidence="3" key="1">
    <citation type="journal article" date="2019" name="Int. J. Syst. Evol. Microbiol.">
        <title>The Global Catalogue of Microorganisms (GCM) 10K type strain sequencing project: providing services to taxonomists for standard genome sequencing and annotation.</title>
        <authorList>
            <consortium name="The Broad Institute Genomics Platform"/>
            <consortium name="The Broad Institute Genome Sequencing Center for Infectious Disease"/>
            <person name="Wu L."/>
            <person name="Ma J."/>
        </authorList>
    </citation>
    <scope>NUCLEOTIDE SEQUENCE [LARGE SCALE GENOMIC DNA]</scope>
    <source>
        <strain evidence="3">CGMCC 4.7323</strain>
    </source>
</reference>
<accession>A0ABQ2JJ54</accession>
<comment type="caution">
    <text evidence="2">The sequence shown here is derived from an EMBL/GenBank/DDBJ whole genome shotgun (WGS) entry which is preliminary data.</text>
</comment>
<evidence type="ECO:0000313" key="3">
    <source>
        <dbReference type="Proteomes" id="UP000600080"/>
    </source>
</evidence>
<dbReference type="EMBL" id="BMND01000012">
    <property type="protein sequence ID" value="GGN47478.1"/>
    <property type="molecule type" value="Genomic_DNA"/>
</dbReference>
<proteinExistence type="predicted"/>
<organism evidence="2 3">
    <name type="scientific">Streptomyces kronopolitis</name>
    <dbReference type="NCBI Taxonomy" id="1612435"/>
    <lineage>
        <taxon>Bacteria</taxon>
        <taxon>Bacillati</taxon>
        <taxon>Actinomycetota</taxon>
        <taxon>Actinomycetes</taxon>
        <taxon>Kitasatosporales</taxon>
        <taxon>Streptomycetaceae</taxon>
        <taxon>Streptomyces</taxon>
    </lineage>
</organism>
<evidence type="ECO:0000256" key="1">
    <source>
        <dbReference type="SAM" id="MobiDB-lite"/>
    </source>
</evidence>
<gene>
    <name evidence="2" type="ORF">GCM10012285_33260</name>
</gene>